<comment type="similarity">
    <text evidence="1">Belongs to the elongation factor P family.</text>
</comment>
<gene>
    <name evidence="4" type="primary">yeiP</name>
    <name evidence="4" type="ORF">I41_42670</name>
</gene>
<sequence length="187" mass="20393">MLAKDLKPGGIVKHGDAPVIVETITVQSPSARGGTTLYKFRARNLVTKQKVDLVCKGTDNLPEADFEKRAVTLMYSDVDQVHLLDAENYEQYSLPVADIADEMQYVTESLEGMLALIYNDQCVGLQLPASVTLEIIECDPGIKGNSATSRNKPAKLSTGVYVQVPEYLKQGESIKVDTRTGAFLGRA</sequence>
<dbReference type="InterPro" id="IPR020599">
    <property type="entry name" value="Transl_elong_fac_P/YeiP"/>
</dbReference>
<keyword evidence="4" id="KW-0648">Protein biosynthesis</keyword>
<dbReference type="InterPro" id="IPR001059">
    <property type="entry name" value="Transl_elong_P/YeiP_cen"/>
</dbReference>
<proteinExistence type="inferred from homology"/>
<evidence type="ECO:0000313" key="5">
    <source>
        <dbReference type="Proteomes" id="UP000317909"/>
    </source>
</evidence>
<keyword evidence="4" id="KW-0251">Elongation factor</keyword>
<dbReference type="PANTHER" id="PTHR30053">
    <property type="entry name" value="ELONGATION FACTOR P"/>
    <property type="match status" value="1"/>
</dbReference>
<dbReference type="SUPFAM" id="SSF50249">
    <property type="entry name" value="Nucleic acid-binding proteins"/>
    <property type="match status" value="2"/>
</dbReference>
<keyword evidence="5" id="KW-1185">Reference proteome</keyword>
<dbReference type="PROSITE" id="PS01275">
    <property type="entry name" value="EFP"/>
    <property type="match status" value="1"/>
</dbReference>
<dbReference type="Pfam" id="PF01132">
    <property type="entry name" value="EFP"/>
    <property type="match status" value="1"/>
</dbReference>
<dbReference type="Gene3D" id="2.30.30.30">
    <property type="match status" value="1"/>
</dbReference>
<dbReference type="GO" id="GO:0005829">
    <property type="term" value="C:cytosol"/>
    <property type="evidence" value="ECO:0007669"/>
    <property type="project" value="UniProtKB-ARBA"/>
</dbReference>
<dbReference type="AlphaFoldDB" id="A0A517U356"/>
<evidence type="ECO:0000259" key="3">
    <source>
        <dbReference type="SMART" id="SM01185"/>
    </source>
</evidence>
<organism evidence="4 5">
    <name type="scientific">Lacipirellula limnantheis</name>
    <dbReference type="NCBI Taxonomy" id="2528024"/>
    <lineage>
        <taxon>Bacteria</taxon>
        <taxon>Pseudomonadati</taxon>
        <taxon>Planctomycetota</taxon>
        <taxon>Planctomycetia</taxon>
        <taxon>Pirellulales</taxon>
        <taxon>Lacipirellulaceae</taxon>
        <taxon>Lacipirellula</taxon>
    </lineage>
</organism>
<dbReference type="OrthoDB" id="9801844at2"/>
<dbReference type="Pfam" id="PF09285">
    <property type="entry name" value="Elong-fact-P_C"/>
    <property type="match status" value="1"/>
</dbReference>
<dbReference type="GO" id="GO:0043043">
    <property type="term" value="P:peptide biosynthetic process"/>
    <property type="evidence" value="ECO:0007669"/>
    <property type="project" value="InterPro"/>
</dbReference>
<dbReference type="InterPro" id="IPR013852">
    <property type="entry name" value="Transl_elong_P/YeiP_CS"/>
</dbReference>
<evidence type="ECO:0000313" key="4">
    <source>
        <dbReference type="EMBL" id="QDT75058.1"/>
    </source>
</evidence>
<dbReference type="EMBL" id="CP036339">
    <property type="protein sequence ID" value="QDT75058.1"/>
    <property type="molecule type" value="Genomic_DNA"/>
</dbReference>
<dbReference type="SMART" id="SM00841">
    <property type="entry name" value="Elong-fact-P_C"/>
    <property type="match status" value="1"/>
</dbReference>
<dbReference type="Gene3D" id="2.40.50.140">
    <property type="entry name" value="Nucleic acid-binding proteins"/>
    <property type="match status" value="2"/>
</dbReference>
<dbReference type="SMART" id="SM01185">
    <property type="entry name" value="EFP"/>
    <property type="match status" value="1"/>
</dbReference>
<protein>
    <submittedName>
        <fullName evidence="4">Elongation factor P-like protein</fullName>
    </submittedName>
</protein>
<accession>A0A517U356</accession>
<dbReference type="InterPro" id="IPR015365">
    <property type="entry name" value="Elong-fact-P_C"/>
</dbReference>
<dbReference type="FunFam" id="2.40.50.140:FF:000004">
    <property type="entry name" value="Elongation factor P"/>
    <property type="match status" value="1"/>
</dbReference>
<dbReference type="InterPro" id="IPR013185">
    <property type="entry name" value="Transl_elong_KOW-like"/>
</dbReference>
<dbReference type="InterPro" id="IPR014722">
    <property type="entry name" value="Rib_uL2_dom2"/>
</dbReference>
<dbReference type="GO" id="GO:0003746">
    <property type="term" value="F:translation elongation factor activity"/>
    <property type="evidence" value="ECO:0007669"/>
    <property type="project" value="UniProtKB-KW"/>
</dbReference>
<feature type="domain" description="Elongation factor P C-terminal" evidence="2">
    <location>
        <begin position="131"/>
        <end position="186"/>
    </location>
</feature>
<dbReference type="CDD" id="cd05794">
    <property type="entry name" value="S1_EF-P_repeat_2"/>
    <property type="match status" value="1"/>
</dbReference>
<dbReference type="KEGG" id="llh:I41_42670"/>
<evidence type="ECO:0000259" key="2">
    <source>
        <dbReference type="SMART" id="SM00841"/>
    </source>
</evidence>
<name>A0A517U356_9BACT</name>
<dbReference type="PIRSF" id="PIRSF005901">
    <property type="entry name" value="EF-P"/>
    <property type="match status" value="1"/>
</dbReference>
<dbReference type="InterPro" id="IPR008991">
    <property type="entry name" value="Translation_prot_SH3-like_sf"/>
</dbReference>
<dbReference type="PANTHER" id="PTHR30053:SF14">
    <property type="entry name" value="TRANSLATION ELONGATION FACTOR KOW-LIKE DOMAIN-CONTAINING PROTEIN"/>
    <property type="match status" value="1"/>
</dbReference>
<feature type="domain" description="Translation elongation factor P/YeiP central" evidence="3">
    <location>
        <begin position="68"/>
        <end position="123"/>
    </location>
</feature>
<evidence type="ECO:0000256" key="1">
    <source>
        <dbReference type="ARBA" id="ARBA00009479"/>
    </source>
</evidence>
<dbReference type="InterPro" id="IPR012340">
    <property type="entry name" value="NA-bd_OB-fold"/>
</dbReference>
<dbReference type="Pfam" id="PF08207">
    <property type="entry name" value="EFP_N"/>
    <property type="match status" value="1"/>
</dbReference>
<dbReference type="RefSeq" id="WP_145434760.1">
    <property type="nucleotide sequence ID" value="NZ_CP036339.1"/>
</dbReference>
<reference evidence="4 5" key="1">
    <citation type="submission" date="2019-02" db="EMBL/GenBank/DDBJ databases">
        <title>Deep-cultivation of Planctomycetes and their phenomic and genomic characterization uncovers novel biology.</title>
        <authorList>
            <person name="Wiegand S."/>
            <person name="Jogler M."/>
            <person name="Boedeker C."/>
            <person name="Pinto D."/>
            <person name="Vollmers J."/>
            <person name="Rivas-Marin E."/>
            <person name="Kohn T."/>
            <person name="Peeters S.H."/>
            <person name="Heuer A."/>
            <person name="Rast P."/>
            <person name="Oberbeckmann S."/>
            <person name="Bunk B."/>
            <person name="Jeske O."/>
            <person name="Meyerdierks A."/>
            <person name="Storesund J.E."/>
            <person name="Kallscheuer N."/>
            <person name="Luecker S."/>
            <person name="Lage O.M."/>
            <person name="Pohl T."/>
            <person name="Merkel B.J."/>
            <person name="Hornburger P."/>
            <person name="Mueller R.-W."/>
            <person name="Bruemmer F."/>
            <person name="Labrenz M."/>
            <person name="Spormann A.M."/>
            <person name="Op den Camp H."/>
            <person name="Overmann J."/>
            <person name="Amann R."/>
            <person name="Jetten M.S.M."/>
            <person name="Mascher T."/>
            <person name="Medema M.H."/>
            <person name="Devos D.P."/>
            <person name="Kaster A.-K."/>
            <person name="Ovreas L."/>
            <person name="Rohde M."/>
            <person name="Galperin M.Y."/>
            <person name="Jogler C."/>
        </authorList>
    </citation>
    <scope>NUCLEOTIDE SEQUENCE [LARGE SCALE GENOMIC DNA]</scope>
    <source>
        <strain evidence="4 5">I41</strain>
    </source>
</reference>
<dbReference type="SUPFAM" id="SSF50104">
    <property type="entry name" value="Translation proteins SH3-like domain"/>
    <property type="match status" value="1"/>
</dbReference>
<dbReference type="Proteomes" id="UP000317909">
    <property type="component" value="Chromosome"/>
</dbReference>